<evidence type="ECO:0000313" key="1">
    <source>
        <dbReference type="EMBL" id="PZC77519.1"/>
    </source>
</evidence>
<keyword evidence="2" id="KW-1185">Reference proteome</keyword>
<dbReference type="AlphaFoldDB" id="A0A2W1BR02"/>
<gene>
    <name evidence="1" type="primary">HaOG203232</name>
    <name evidence="1" type="ORF">B5X24_HaOG203232</name>
</gene>
<name>A0A2W1BR02_HELAM</name>
<reference evidence="1 2" key="1">
    <citation type="journal article" date="2017" name="BMC Biol.">
        <title>Genomic innovations, transcriptional plasticity and gene loss underlying the evolution and divergence of two highly polyphagous and invasive Helicoverpa pest species.</title>
        <authorList>
            <person name="Pearce S.L."/>
            <person name="Clarke D.F."/>
            <person name="East P.D."/>
            <person name="Elfekih S."/>
            <person name="Gordon K.H."/>
            <person name="Jermiin L.S."/>
            <person name="McGaughran A."/>
            <person name="Oakeshott J.G."/>
            <person name="Papanikolaou A."/>
            <person name="Perera O.P."/>
            <person name="Rane R.V."/>
            <person name="Richards S."/>
            <person name="Tay W.T."/>
            <person name="Walsh T.K."/>
            <person name="Anderson A."/>
            <person name="Anderson C.J."/>
            <person name="Asgari S."/>
            <person name="Board P.G."/>
            <person name="Bretschneider A."/>
            <person name="Campbell P.M."/>
            <person name="Chertemps T."/>
            <person name="Christeller J.T."/>
            <person name="Coppin C.W."/>
            <person name="Downes S.J."/>
            <person name="Duan G."/>
            <person name="Farnsworth C.A."/>
            <person name="Good R.T."/>
            <person name="Han L.B."/>
            <person name="Han Y.C."/>
            <person name="Hatje K."/>
            <person name="Horne I."/>
            <person name="Huang Y.P."/>
            <person name="Hughes D.S."/>
            <person name="Jacquin-Joly E."/>
            <person name="James W."/>
            <person name="Jhangiani S."/>
            <person name="Kollmar M."/>
            <person name="Kuwar S.S."/>
            <person name="Li S."/>
            <person name="Liu N.Y."/>
            <person name="Maibeche M.T."/>
            <person name="Miller J.R."/>
            <person name="Montagne N."/>
            <person name="Perry T."/>
            <person name="Qu J."/>
            <person name="Song S.V."/>
            <person name="Sutton G.G."/>
            <person name="Vogel H."/>
            <person name="Walenz B.P."/>
            <person name="Xu W."/>
            <person name="Zhang H.J."/>
            <person name="Zou Z."/>
            <person name="Batterham P."/>
            <person name="Edwards O.R."/>
            <person name="Feyereisen R."/>
            <person name="Gibbs R.A."/>
            <person name="Heckel D.G."/>
            <person name="McGrath A."/>
            <person name="Robin C."/>
            <person name="Scherer S.E."/>
            <person name="Worley K.C."/>
            <person name="Wu Y.D."/>
        </authorList>
    </citation>
    <scope>NUCLEOTIDE SEQUENCE [LARGE SCALE GENOMIC DNA]</scope>
    <source>
        <strain evidence="1">Harm_GR_Male_#8</strain>
        <tissue evidence="1">Whole organism</tissue>
    </source>
</reference>
<evidence type="ECO:0000313" key="2">
    <source>
        <dbReference type="Proteomes" id="UP000249218"/>
    </source>
</evidence>
<dbReference type="EMBL" id="KZ149927">
    <property type="protein sequence ID" value="PZC77519.1"/>
    <property type="molecule type" value="Genomic_DNA"/>
</dbReference>
<organism evidence="1 2">
    <name type="scientific">Helicoverpa armigera</name>
    <name type="common">Cotton bollworm</name>
    <name type="synonym">Heliothis armigera</name>
    <dbReference type="NCBI Taxonomy" id="29058"/>
    <lineage>
        <taxon>Eukaryota</taxon>
        <taxon>Metazoa</taxon>
        <taxon>Ecdysozoa</taxon>
        <taxon>Arthropoda</taxon>
        <taxon>Hexapoda</taxon>
        <taxon>Insecta</taxon>
        <taxon>Pterygota</taxon>
        <taxon>Neoptera</taxon>
        <taxon>Endopterygota</taxon>
        <taxon>Lepidoptera</taxon>
        <taxon>Glossata</taxon>
        <taxon>Ditrysia</taxon>
        <taxon>Noctuoidea</taxon>
        <taxon>Noctuidae</taxon>
        <taxon>Heliothinae</taxon>
        <taxon>Helicoverpa</taxon>
    </lineage>
</organism>
<sequence>MKSILKENDCLAAIESKAFVSKTENSKVESKAQALLIAGVADSHIDYVKKDSAYLMWQSLEENFMKKSTVGTLFLRRKLSEIKYDEKKATLQDHIVEMERILTN</sequence>
<dbReference type="Pfam" id="PF14223">
    <property type="entry name" value="Retrotran_gag_2"/>
    <property type="match status" value="1"/>
</dbReference>
<dbReference type="Proteomes" id="UP000249218">
    <property type="component" value="Unassembled WGS sequence"/>
</dbReference>
<protein>
    <recommendedName>
        <fullName evidence="3">Retrovirus-related Pol polyprotein from transposon TNT 1-94</fullName>
    </recommendedName>
</protein>
<accession>A0A2W1BR02</accession>
<evidence type="ECO:0008006" key="3">
    <source>
        <dbReference type="Google" id="ProtNLM"/>
    </source>
</evidence>
<proteinExistence type="predicted"/>